<feature type="transmembrane region" description="Helical" evidence="9">
    <location>
        <begin position="296"/>
        <end position="315"/>
    </location>
</feature>
<evidence type="ECO:0000313" key="11">
    <source>
        <dbReference type="EMBL" id="KAA9005754.1"/>
    </source>
</evidence>
<feature type="transmembrane region" description="Helical" evidence="9">
    <location>
        <begin position="64"/>
        <end position="90"/>
    </location>
</feature>
<gene>
    <name evidence="11" type="ORF">F3S47_17820</name>
</gene>
<feature type="transmembrane region" description="Helical" evidence="9">
    <location>
        <begin position="206"/>
        <end position="227"/>
    </location>
</feature>
<keyword evidence="12" id="KW-1185">Reference proteome</keyword>
<dbReference type="PANTHER" id="PTHR42703:SF1">
    <property type="entry name" value="NA(+)_H(+) ANTIPORTER SUBUNIT D1"/>
    <property type="match status" value="1"/>
</dbReference>
<feature type="transmembrane region" description="Helical" evidence="9">
    <location>
        <begin position="449"/>
        <end position="471"/>
    </location>
</feature>
<comment type="similarity">
    <text evidence="3">Belongs to the CPA3 antiporters (TC 2.A.63) subunit D family.</text>
</comment>
<evidence type="ECO:0000256" key="6">
    <source>
        <dbReference type="ARBA" id="ARBA00022989"/>
    </source>
</evidence>
<dbReference type="Proteomes" id="UP000326554">
    <property type="component" value="Unassembled WGS sequence"/>
</dbReference>
<proteinExistence type="inferred from homology"/>
<feature type="transmembrane region" description="Helical" evidence="9">
    <location>
        <begin position="239"/>
        <end position="256"/>
    </location>
</feature>
<feature type="transmembrane region" description="Helical" evidence="9">
    <location>
        <begin position="268"/>
        <end position="289"/>
    </location>
</feature>
<comment type="subcellular location">
    <subcellularLocation>
        <location evidence="2">Cell membrane</location>
        <topology evidence="2">Multi-pass membrane protein</topology>
    </subcellularLocation>
    <subcellularLocation>
        <location evidence="8">Membrane</location>
        <topology evidence="8">Multi-pass membrane protein</topology>
    </subcellularLocation>
</comment>
<comment type="function">
    <text evidence="1">NDH-1 shuttles electrons from NADH, via FMN and iron-sulfur (Fe-S) centers, to quinones in the respiratory chain. The immediate electron acceptor for the enzyme in this species is believed to be ubiquinone. Couples the redox reaction to proton translocation (for every two electrons transferred, four hydrogen ions are translocated across the cytoplasmic membrane), and thus conserves the redox energy in a proton gradient.</text>
</comment>
<reference evidence="11 12" key="1">
    <citation type="submission" date="2019-09" db="EMBL/GenBank/DDBJ databases">
        <authorList>
            <person name="Park J.-S."/>
            <person name="Choi H.-J."/>
        </authorList>
    </citation>
    <scope>NUCLEOTIDE SEQUENCE [LARGE SCALE GENOMIC DNA]</scope>
    <source>
        <strain evidence="11 12">176SS1-4</strain>
    </source>
</reference>
<feature type="transmembrane region" description="Helical" evidence="9">
    <location>
        <begin position="135"/>
        <end position="153"/>
    </location>
</feature>
<accession>A0A5J5GE58</accession>
<evidence type="ECO:0000256" key="8">
    <source>
        <dbReference type="RuleBase" id="RU000320"/>
    </source>
</evidence>
<evidence type="ECO:0000256" key="9">
    <source>
        <dbReference type="SAM" id="Phobius"/>
    </source>
</evidence>
<dbReference type="AlphaFoldDB" id="A0A5J5GE58"/>
<name>A0A5J5GE58_9RHOB</name>
<feature type="transmembrane region" description="Helical" evidence="9">
    <location>
        <begin position="111"/>
        <end position="129"/>
    </location>
</feature>
<feature type="domain" description="NADH:quinone oxidoreductase/Mrp antiporter transmembrane" evidence="10">
    <location>
        <begin position="129"/>
        <end position="417"/>
    </location>
</feature>
<feature type="transmembrane region" description="Helical" evidence="9">
    <location>
        <begin position="363"/>
        <end position="383"/>
    </location>
</feature>
<keyword evidence="5 8" id="KW-0812">Transmembrane</keyword>
<comment type="caution">
    <text evidence="11">The sequence shown here is derived from an EMBL/GenBank/DDBJ whole genome shotgun (WGS) entry which is preliminary data.</text>
</comment>
<evidence type="ECO:0000259" key="10">
    <source>
        <dbReference type="Pfam" id="PF00361"/>
    </source>
</evidence>
<dbReference type="GO" id="GO:0042773">
    <property type="term" value="P:ATP synthesis coupled electron transport"/>
    <property type="evidence" value="ECO:0007669"/>
    <property type="project" value="InterPro"/>
</dbReference>
<evidence type="ECO:0000256" key="4">
    <source>
        <dbReference type="ARBA" id="ARBA00022475"/>
    </source>
</evidence>
<evidence type="ECO:0000256" key="1">
    <source>
        <dbReference type="ARBA" id="ARBA00002378"/>
    </source>
</evidence>
<keyword evidence="7 9" id="KW-0472">Membrane</keyword>
<dbReference type="EMBL" id="VYQE01000006">
    <property type="protein sequence ID" value="KAA9005754.1"/>
    <property type="molecule type" value="Genomic_DNA"/>
</dbReference>
<dbReference type="PRINTS" id="PR01437">
    <property type="entry name" value="NUOXDRDTASE4"/>
</dbReference>
<feature type="transmembrane region" description="Helical" evidence="9">
    <location>
        <begin position="321"/>
        <end position="342"/>
    </location>
</feature>
<dbReference type="GO" id="GO:0005886">
    <property type="term" value="C:plasma membrane"/>
    <property type="evidence" value="ECO:0007669"/>
    <property type="project" value="UniProtKB-SubCell"/>
</dbReference>
<dbReference type="InterPro" id="IPR001750">
    <property type="entry name" value="ND/Mrp_TM"/>
</dbReference>
<dbReference type="InterPro" id="IPR050586">
    <property type="entry name" value="CPA3_Na-H_Antiporter_D"/>
</dbReference>
<evidence type="ECO:0000313" key="12">
    <source>
        <dbReference type="Proteomes" id="UP000326554"/>
    </source>
</evidence>
<dbReference type="RefSeq" id="WP_150446661.1">
    <property type="nucleotide sequence ID" value="NZ_VYQE01000006.1"/>
</dbReference>
<evidence type="ECO:0000256" key="2">
    <source>
        <dbReference type="ARBA" id="ARBA00004651"/>
    </source>
</evidence>
<evidence type="ECO:0000256" key="7">
    <source>
        <dbReference type="ARBA" id="ARBA00023136"/>
    </source>
</evidence>
<evidence type="ECO:0000256" key="3">
    <source>
        <dbReference type="ARBA" id="ARBA00005346"/>
    </source>
</evidence>
<sequence length="477" mass="48558">MTETLVLLSLPFLAALAAALHARLSAPIGIGATALNAAAAVLIAGGVLREGPATTAIGGWSSPLGIPLVVDGLAVVMLLMTAFVGLGVAVHAMGRSPMDAGPARLAQTRRWFWPLWLMTLGAMNALFLSGDLFNLYVAFEILGLTAVGLTALSGSRSATAAAFDYLIAGLVGSLMVLLGIAIAYAAVGQVDLDIIPSLVATMQGRIALALIVAGLAIKGALFPLHFWMPAAHSSAVPSASALLSALVVKTALYVLLRVSLEGGADAAPLRALLGAAGAGAMFWGGWNALRAERLKLLVAHSTVAQIGLIAVAIGVAGDGMLWKAAVLLILSHALAKAAMFLAAGRIAEELGHDRISGLNREDLRPGAAEFAFAIAAISLVGLPPTAGFIGKWILMEGLIDDGAWLWVGLILIGTVLSAAYLARVVSRCLRGGPHVAPGARRPEWRSGDAAALGLATGALALGLASSIPVALLELTPA</sequence>
<protein>
    <recommendedName>
        <fullName evidence="10">NADH:quinone oxidoreductase/Mrp antiporter transmembrane domain-containing protein</fullName>
    </recommendedName>
</protein>
<keyword evidence="4" id="KW-1003">Cell membrane</keyword>
<organism evidence="11 12">
    <name type="scientific">Histidinibacterium aquaticum</name>
    <dbReference type="NCBI Taxonomy" id="2613962"/>
    <lineage>
        <taxon>Bacteria</taxon>
        <taxon>Pseudomonadati</taxon>
        <taxon>Pseudomonadota</taxon>
        <taxon>Alphaproteobacteria</taxon>
        <taxon>Rhodobacterales</taxon>
        <taxon>Paracoccaceae</taxon>
        <taxon>Histidinibacterium</taxon>
    </lineage>
</organism>
<feature type="transmembrane region" description="Helical" evidence="9">
    <location>
        <begin position="403"/>
        <end position="422"/>
    </location>
</feature>
<keyword evidence="6 9" id="KW-1133">Transmembrane helix</keyword>
<feature type="transmembrane region" description="Helical" evidence="9">
    <location>
        <begin position="165"/>
        <end position="186"/>
    </location>
</feature>
<dbReference type="GO" id="GO:0008137">
    <property type="term" value="F:NADH dehydrogenase (ubiquinone) activity"/>
    <property type="evidence" value="ECO:0007669"/>
    <property type="project" value="InterPro"/>
</dbReference>
<dbReference type="PANTHER" id="PTHR42703">
    <property type="entry name" value="NADH DEHYDROGENASE"/>
    <property type="match status" value="1"/>
</dbReference>
<dbReference type="Pfam" id="PF00361">
    <property type="entry name" value="Proton_antipo_M"/>
    <property type="match status" value="1"/>
</dbReference>
<evidence type="ECO:0000256" key="5">
    <source>
        <dbReference type="ARBA" id="ARBA00022692"/>
    </source>
</evidence>
<dbReference type="InterPro" id="IPR003918">
    <property type="entry name" value="NADH_UbQ_OxRdtase"/>
</dbReference>